<reference evidence="1" key="1">
    <citation type="submission" date="2020-12" db="EMBL/GenBank/DDBJ databases">
        <title>Metabolic potential, ecology and presence of endohyphal bacteria is reflected in genomic diversity of Mucoromycotina.</title>
        <authorList>
            <person name="Muszewska A."/>
            <person name="Okrasinska A."/>
            <person name="Steczkiewicz K."/>
            <person name="Drgas O."/>
            <person name="Orlowska M."/>
            <person name="Perlinska-Lenart U."/>
            <person name="Aleksandrzak-Piekarczyk T."/>
            <person name="Szatraj K."/>
            <person name="Zielenkiewicz U."/>
            <person name="Pilsyk S."/>
            <person name="Malc E."/>
            <person name="Mieczkowski P."/>
            <person name="Kruszewska J.S."/>
            <person name="Biernat P."/>
            <person name="Pawlowska J."/>
        </authorList>
    </citation>
    <scope>NUCLEOTIDE SEQUENCE</scope>
    <source>
        <strain evidence="1">CBS 226.32</strain>
    </source>
</reference>
<dbReference type="Gene3D" id="2.40.50.140">
    <property type="entry name" value="Nucleic acid-binding proteins"/>
    <property type="match status" value="1"/>
</dbReference>
<keyword evidence="2" id="KW-1185">Reference proteome</keyword>
<dbReference type="InterPro" id="IPR012340">
    <property type="entry name" value="NA-bd_OB-fold"/>
</dbReference>
<organism evidence="1 2">
    <name type="scientific">Mucor plumbeus</name>
    <dbReference type="NCBI Taxonomy" id="97098"/>
    <lineage>
        <taxon>Eukaryota</taxon>
        <taxon>Fungi</taxon>
        <taxon>Fungi incertae sedis</taxon>
        <taxon>Mucoromycota</taxon>
        <taxon>Mucoromycotina</taxon>
        <taxon>Mucoromycetes</taxon>
        <taxon>Mucorales</taxon>
        <taxon>Mucorineae</taxon>
        <taxon>Mucoraceae</taxon>
        <taxon>Mucor</taxon>
    </lineage>
</organism>
<dbReference type="EMBL" id="JAEPRC010000444">
    <property type="protein sequence ID" value="KAG2197095.1"/>
    <property type="molecule type" value="Genomic_DNA"/>
</dbReference>
<name>A0A8H7QRS0_9FUNG</name>
<evidence type="ECO:0000313" key="2">
    <source>
        <dbReference type="Proteomes" id="UP000650833"/>
    </source>
</evidence>
<dbReference type="GO" id="GO:1990879">
    <property type="term" value="C:CST complex"/>
    <property type="evidence" value="ECO:0007669"/>
    <property type="project" value="InterPro"/>
</dbReference>
<evidence type="ECO:0000313" key="1">
    <source>
        <dbReference type="EMBL" id="KAG2197095.1"/>
    </source>
</evidence>
<protein>
    <recommendedName>
        <fullName evidence="3">OB domain-containing protein</fullName>
    </recommendedName>
</protein>
<evidence type="ECO:0008006" key="3">
    <source>
        <dbReference type="Google" id="ProtNLM"/>
    </source>
</evidence>
<dbReference type="Proteomes" id="UP000650833">
    <property type="component" value="Unassembled WGS sequence"/>
</dbReference>
<sequence length="110" mass="12615">MSSVPSARLVLFKHLEKCQKGESIRVTGLWKAYDETNNTAIIYYDNVQAKINLDQIDQIIPQKGEVVQCIGEVMEAFDNLTQIRARIIRSVNTIDMELYEKVVELRNSVI</sequence>
<dbReference type="InterPro" id="IPR029146">
    <property type="entry name" value="Ten1_animal_plant"/>
</dbReference>
<dbReference type="GO" id="GO:0003697">
    <property type="term" value="F:single-stranded DNA binding"/>
    <property type="evidence" value="ECO:0007669"/>
    <property type="project" value="InterPro"/>
</dbReference>
<proteinExistence type="predicted"/>
<comment type="caution">
    <text evidence="1">The sequence shown here is derived from an EMBL/GenBank/DDBJ whole genome shotgun (WGS) entry which is preliminary data.</text>
</comment>
<dbReference type="OrthoDB" id="342190at2759"/>
<accession>A0A8H7QRS0</accession>
<dbReference type="Pfam" id="PF15490">
    <property type="entry name" value="Ten1_2"/>
    <property type="match status" value="1"/>
</dbReference>
<gene>
    <name evidence="1" type="ORF">INT46_008696</name>
</gene>
<dbReference type="AlphaFoldDB" id="A0A8H7QRS0"/>